<evidence type="ECO:0000313" key="2">
    <source>
        <dbReference type="EMBL" id="STX29196.1"/>
    </source>
</evidence>
<dbReference type="AlphaFoldDB" id="A0A378I3D2"/>
<evidence type="ECO:0000256" key="1">
    <source>
        <dbReference type="SAM" id="MobiDB-lite"/>
    </source>
</evidence>
<dbReference type="OrthoDB" id="5637126at2"/>
<dbReference type="EMBL" id="UGNV01000001">
    <property type="protein sequence ID" value="STX29196.1"/>
    <property type="molecule type" value="Genomic_DNA"/>
</dbReference>
<feature type="region of interest" description="Disordered" evidence="1">
    <location>
        <begin position="327"/>
        <end position="360"/>
    </location>
</feature>
<accession>A0A378I3D2</accession>
<sequence length="360" mass="41317">MKDSLTDEKGKWVKIGQGSFNIVYYNQENNLVFKVPIQNTDKKMAKLDQGKRPQELWNLINSNLKPVAAAYEIEGMIGWTCPYIKGKAATDSEISFKLTEIYNKTGRIVIDAMGWQNFITIEKGPNRGQTICIDVGLALLLNKSNELPKSQTSLDAWDAYKSNVMDSFSSSKIQYYFPKTVVTIKALLFLQEFNQFLNADFLHGKYEGKKIAKLLADMYDLKNQKSIHYKDKDKRKILQRTVNELIHNNHFDQSLFPKFNYFLNENNKNKEEEKKSVAPEEKKYFQPIPTMEDKIRHMPKQAGQLTARDFTVGADKFTLFSHGENLLDNSKLNSSESVQIEDDLSDDIDEGSGADRPSRH</sequence>
<evidence type="ECO:0000313" key="3">
    <source>
        <dbReference type="Proteomes" id="UP000254968"/>
    </source>
</evidence>
<feature type="compositionally biased region" description="Acidic residues" evidence="1">
    <location>
        <begin position="339"/>
        <end position="352"/>
    </location>
</feature>
<feature type="compositionally biased region" description="Polar residues" evidence="1">
    <location>
        <begin position="327"/>
        <end position="338"/>
    </location>
</feature>
<dbReference type="RefSeq" id="WP_115302888.1">
    <property type="nucleotide sequence ID" value="NZ_CAAAHO010000007.1"/>
</dbReference>
<protein>
    <submittedName>
        <fullName evidence="2">Uncharacterized protein</fullName>
    </submittedName>
</protein>
<dbReference type="Proteomes" id="UP000254968">
    <property type="component" value="Unassembled WGS sequence"/>
</dbReference>
<reference evidence="2 3" key="1">
    <citation type="submission" date="2018-06" db="EMBL/GenBank/DDBJ databases">
        <authorList>
            <consortium name="Pathogen Informatics"/>
            <person name="Doyle S."/>
        </authorList>
    </citation>
    <scope>NUCLEOTIDE SEQUENCE [LARGE SCALE GENOMIC DNA]</scope>
    <source>
        <strain evidence="2 3">NCTC13315</strain>
    </source>
</reference>
<keyword evidence="3" id="KW-1185">Reference proteome</keyword>
<proteinExistence type="predicted"/>
<organism evidence="2 3">
    <name type="scientific">Legionella beliardensis</name>
    <dbReference type="NCBI Taxonomy" id="91822"/>
    <lineage>
        <taxon>Bacteria</taxon>
        <taxon>Pseudomonadati</taxon>
        <taxon>Pseudomonadota</taxon>
        <taxon>Gammaproteobacteria</taxon>
        <taxon>Legionellales</taxon>
        <taxon>Legionellaceae</taxon>
        <taxon>Legionella</taxon>
    </lineage>
</organism>
<name>A0A378I3D2_9GAMM</name>
<gene>
    <name evidence="2" type="ORF">NCTC13315_01733</name>
</gene>